<organism evidence="2 3">
    <name type="scientific">Bifidobacterium bombi DSM 19703</name>
    <dbReference type="NCBI Taxonomy" id="1341695"/>
    <lineage>
        <taxon>Bacteria</taxon>
        <taxon>Bacillati</taxon>
        <taxon>Actinomycetota</taxon>
        <taxon>Actinomycetes</taxon>
        <taxon>Bifidobacteriales</taxon>
        <taxon>Bifidobacteriaceae</taxon>
        <taxon>Bifidobacterium</taxon>
    </lineage>
</organism>
<feature type="compositionally biased region" description="Basic and acidic residues" evidence="1">
    <location>
        <begin position="135"/>
        <end position="164"/>
    </location>
</feature>
<feature type="compositionally biased region" description="Gly residues" evidence="1">
    <location>
        <begin position="125"/>
        <end position="134"/>
    </location>
</feature>
<sequence>MAENQDNLHSGNSRGRDSRSGGDFHGGRPYGGHGGGFRKSSGGREGGGYRGGSGSDRGGYRGRDDRRDFHRDGERGGFHGRDDRRDFHRDDDRGGYRGNGGGYRGGSGSDRGGYRGRDDARGNGSYRGNGGYRGNGDRRDFHRDGERGGFHGRDDRRDFHRNDGYRGNSGGRDMRRNNRGGMRDDRRNGGVGPYHRSDRDHNHSNGRDEFMGKGIRRNSDGTTSFPSQNPYTDRRPDEPRMPRGMEWSMLSKDEKERLRGLSKEHAENIGLHILAAYSLEESDPQAALEHAKWVAHQASRIDFARETLAFVAYRQGDYKLALREFQTAQRMNGFMDYLPFIADCERGLGEPKKAINIALGEDAKRLQGESKAEMFLVYAGALGDLGAWDQAIAVVHKLGSSNGLPGEYRMRAIQAEQYFLEQAGRGEEAADLDVVLEKLELKYADVDEDDESEQPVIDYDLEALPDELMDELGITEDDAQYAPEEYDEEYDAGDSAQLVRDELSEVNDASVRNADDEAESAAGEAAPEDGVEVMSEAEAKAEAEAHNPDAPDEDDENQLPAELTQEGAGEAAEPALAEKVRDDADVTVDAAESDYSGGIDGDDSQDKTDTENTED</sequence>
<feature type="compositionally biased region" description="Basic and acidic residues" evidence="1">
    <location>
        <begin position="58"/>
        <end position="95"/>
    </location>
</feature>
<feature type="compositionally biased region" description="Basic and acidic residues" evidence="1">
    <location>
        <begin position="232"/>
        <end position="243"/>
    </location>
</feature>
<dbReference type="AlphaFoldDB" id="A0A080N1U7"/>
<feature type="compositionally biased region" description="Basic and acidic residues" evidence="1">
    <location>
        <begin position="112"/>
        <end position="121"/>
    </location>
</feature>
<feature type="compositionally biased region" description="Basic and acidic residues" evidence="1">
    <location>
        <begin position="14"/>
        <end position="26"/>
    </location>
</feature>
<dbReference type="STRING" id="1341695.BBOMB_0125"/>
<dbReference type="eggNOG" id="COG0457">
    <property type="taxonomic scope" value="Bacteria"/>
</dbReference>
<feature type="compositionally biased region" description="Gly residues" evidence="1">
    <location>
        <begin position="96"/>
        <end position="111"/>
    </location>
</feature>
<feature type="compositionally biased region" description="Basic and acidic residues" evidence="1">
    <location>
        <begin position="172"/>
        <end position="188"/>
    </location>
</feature>
<feature type="compositionally biased region" description="Polar residues" evidence="1">
    <location>
        <begin position="220"/>
        <end position="231"/>
    </location>
</feature>
<proteinExistence type="predicted"/>
<dbReference type="Proteomes" id="UP000028730">
    <property type="component" value="Unassembled WGS sequence"/>
</dbReference>
<feature type="compositionally biased region" description="Gly residues" evidence="1">
    <location>
        <begin position="28"/>
        <end position="57"/>
    </location>
</feature>
<protein>
    <recommendedName>
        <fullName evidence="4">Helicase</fullName>
    </recommendedName>
</protein>
<dbReference type="InterPro" id="IPR011990">
    <property type="entry name" value="TPR-like_helical_dom_sf"/>
</dbReference>
<evidence type="ECO:0000313" key="2">
    <source>
        <dbReference type="EMBL" id="KFF30813.1"/>
    </source>
</evidence>
<dbReference type="RefSeq" id="WP_044093261.1">
    <property type="nucleotide sequence ID" value="NZ_ATLK01000001.1"/>
</dbReference>
<comment type="caution">
    <text evidence="2">The sequence shown here is derived from an EMBL/GenBank/DDBJ whole genome shotgun (WGS) entry which is preliminary data.</text>
</comment>
<evidence type="ECO:0000313" key="3">
    <source>
        <dbReference type="Proteomes" id="UP000028730"/>
    </source>
</evidence>
<keyword evidence="3" id="KW-1185">Reference proteome</keyword>
<reference evidence="2 3" key="1">
    <citation type="journal article" date="2014" name="Appl. Environ. Microbiol.">
        <title>Genomic encyclopedia of type strains of the genus Bifidobacterium.</title>
        <authorList>
            <person name="Milani C."/>
            <person name="Lugli G.A."/>
            <person name="Duranti S."/>
            <person name="Turroni F."/>
            <person name="Bottacini F."/>
            <person name="Mangifesta M."/>
            <person name="Sanchez B."/>
            <person name="Viappiani A."/>
            <person name="Mancabelli L."/>
            <person name="Taminiau B."/>
            <person name="Delcenserie V."/>
            <person name="Barrangou R."/>
            <person name="Margolles A."/>
            <person name="van Sinderen D."/>
            <person name="Ventura M."/>
        </authorList>
    </citation>
    <scope>NUCLEOTIDE SEQUENCE [LARGE SCALE GENOMIC DNA]</scope>
    <source>
        <strain evidence="2 3">DSM 19703</strain>
    </source>
</reference>
<feature type="region of interest" description="Disordered" evidence="1">
    <location>
        <begin position="1"/>
        <end position="245"/>
    </location>
</feature>
<feature type="compositionally biased region" description="Basic and acidic residues" evidence="1">
    <location>
        <begin position="604"/>
        <end position="615"/>
    </location>
</feature>
<feature type="compositionally biased region" description="Low complexity" evidence="1">
    <location>
        <begin position="566"/>
        <end position="575"/>
    </location>
</feature>
<feature type="compositionally biased region" description="Basic and acidic residues" evidence="1">
    <location>
        <begin position="537"/>
        <end position="549"/>
    </location>
</feature>
<evidence type="ECO:0000256" key="1">
    <source>
        <dbReference type="SAM" id="MobiDB-lite"/>
    </source>
</evidence>
<dbReference type="Gene3D" id="1.25.40.10">
    <property type="entry name" value="Tetratricopeptide repeat domain"/>
    <property type="match status" value="1"/>
</dbReference>
<accession>A0A080N1U7</accession>
<feature type="compositionally biased region" description="Low complexity" evidence="1">
    <location>
        <begin position="587"/>
        <end position="597"/>
    </location>
</feature>
<name>A0A080N1U7_9BIFI</name>
<gene>
    <name evidence="2" type="ORF">BBOMB_0125</name>
</gene>
<feature type="region of interest" description="Disordered" evidence="1">
    <location>
        <begin position="507"/>
        <end position="615"/>
    </location>
</feature>
<dbReference type="SUPFAM" id="SSF48452">
    <property type="entry name" value="TPR-like"/>
    <property type="match status" value="1"/>
</dbReference>
<dbReference type="EMBL" id="ATLK01000001">
    <property type="protein sequence ID" value="KFF30813.1"/>
    <property type="molecule type" value="Genomic_DNA"/>
</dbReference>
<feature type="compositionally biased region" description="Basic and acidic residues" evidence="1">
    <location>
        <begin position="195"/>
        <end position="211"/>
    </location>
</feature>
<evidence type="ECO:0008006" key="4">
    <source>
        <dbReference type="Google" id="ProtNLM"/>
    </source>
</evidence>